<accession>A0ABT6UGV8</accession>
<name>A0ABT6UGV8_9GAMM</name>
<protein>
    <submittedName>
        <fullName evidence="1">Abi family protein</fullName>
    </submittedName>
</protein>
<keyword evidence="2" id="KW-1185">Reference proteome</keyword>
<evidence type="ECO:0000313" key="1">
    <source>
        <dbReference type="EMBL" id="MDI5833702.1"/>
    </source>
</evidence>
<gene>
    <name evidence="1" type="ORF">ODY93_19135</name>
</gene>
<organism evidence="1 2">
    <name type="scientific">Shewanella xiamenensis</name>
    <dbReference type="NCBI Taxonomy" id="332186"/>
    <lineage>
        <taxon>Bacteria</taxon>
        <taxon>Pseudomonadati</taxon>
        <taxon>Pseudomonadota</taxon>
        <taxon>Gammaproteobacteria</taxon>
        <taxon>Alteromonadales</taxon>
        <taxon>Shewanellaceae</taxon>
        <taxon>Shewanella</taxon>
    </lineage>
</organism>
<dbReference type="InterPro" id="IPR011664">
    <property type="entry name" value="Abi_system_AbiD/AbiF-like"/>
</dbReference>
<dbReference type="EMBL" id="JAOTLW010000025">
    <property type="protein sequence ID" value="MDI5833702.1"/>
    <property type="molecule type" value="Genomic_DNA"/>
</dbReference>
<evidence type="ECO:0000313" key="2">
    <source>
        <dbReference type="Proteomes" id="UP001159075"/>
    </source>
</evidence>
<dbReference type="Proteomes" id="UP001159075">
    <property type="component" value="Unassembled WGS sequence"/>
</dbReference>
<proteinExistence type="predicted"/>
<comment type="caution">
    <text evidence="1">The sequence shown here is derived from an EMBL/GenBank/DDBJ whole genome shotgun (WGS) entry which is preliminary data.</text>
</comment>
<dbReference type="RefSeq" id="WP_257749613.1">
    <property type="nucleotide sequence ID" value="NZ_JANLGK010000026.1"/>
</dbReference>
<dbReference type="Pfam" id="PF07751">
    <property type="entry name" value="Abi_2"/>
    <property type="match status" value="1"/>
</dbReference>
<sequence>MTTKPKKNVYNKPYRQPVALVQHLKGKGLSFTAPDDEAKAEEILSKVNYYRFKSYLLPYIDGTTNRYVPGSEFASGLALYDFDSELRTLCNKYLLKLEVKLRSQLDQIVTAHTNNPFWYLSNEYFSSSVDYVRSKIERDIRQSRDEFAEHYRSKYTSNTSYYQNLPPFWIAAELTTFGMLTDLLMALNKDKIGPQRNNPLDNLAVQFGASNWKELRSWLPLVKEIRNRCSHSSRTWNRNYRLPSGFVDNNNQVNSPRLTVPPTMKNKIYLGMAVIYLMTKHNLINGSCFKQDLQQLLQNFMQVPDLQYRMGMPQNWEQEPVWQ</sequence>
<reference evidence="1 2" key="1">
    <citation type="submission" date="2022-09" db="EMBL/GenBank/DDBJ databases">
        <title>The outer-membrane cytochrome OmcA is essential for infection of Shewanella oneidensis by a zebrafish-associated bacteriophage.</title>
        <authorList>
            <person name="Grenfell A.W."/>
            <person name="Intile P."/>
            <person name="Mcfarlane J."/>
            <person name="Leung D."/>
            <person name="Abdalla K."/>
            <person name="Wold M."/>
            <person name="Kees E."/>
            <person name="Gralnick J."/>
        </authorList>
    </citation>
    <scope>NUCLEOTIDE SEQUENCE [LARGE SCALE GENOMIC DNA]</scope>
    <source>
        <strain evidence="1 2">NF-5</strain>
    </source>
</reference>